<dbReference type="Pfam" id="PF00990">
    <property type="entry name" value="GGDEF"/>
    <property type="match status" value="1"/>
</dbReference>
<dbReference type="InterPro" id="IPR043128">
    <property type="entry name" value="Rev_trsase/Diguanyl_cyclase"/>
</dbReference>
<dbReference type="Pfam" id="PF00563">
    <property type="entry name" value="EAL"/>
    <property type="match status" value="1"/>
</dbReference>
<dbReference type="CDD" id="cd01948">
    <property type="entry name" value="EAL"/>
    <property type="match status" value="1"/>
</dbReference>
<dbReference type="Gene3D" id="3.30.70.270">
    <property type="match status" value="1"/>
</dbReference>
<evidence type="ECO:0000313" key="3">
    <source>
        <dbReference type="Proteomes" id="UP000293369"/>
    </source>
</evidence>
<protein>
    <submittedName>
        <fullName evidence="2">Sensor domain-containing phosphodiesterase</fullName>
    </submittedName>
</protein>
<evidence type="ECO:0000313" key="2">
    <source>
        <dbReference type="EMBL" id="RZI30925.1"/>
    </source>
</evidence>
<reference evidence="2 3" key="1">
    <citation type="submission" date="2019-02" db="EMBL/GenBank/DDBJ databases">
        <title>Pseudomonas spp from wheat grain.</title>
        <authorList>
            <person name="Cho G.-S."/>
            <person name="Franz C.M.A.P."/>
        </authorList>
    </citation>
    <scope>NUCLEOTIDE SEQUENCE [LARGE SCALE GENOMIC DNA]</scope>
    <source>
        <strain evidence="2 3">133NRW</strain>
    </source>
</reference>
<dbReference type="EMBL" id="SGFE01000027">
    <property type="protein sequence ID" value="RZI30925.1"/>
    <property type="molecule type" value="Genomic_DNA"/>
</dbReference>
<dbReference type="SUPFAM" id="SSF55073">
    <property type="entry name" value="Nucleotide cyclase"/>
    <property type="match status" value="1"/>
</dbReference>
<proteinExistence type="predicted"/>
<feature type="domain" description="EAL" evidence="1">
    <location>
        <begin position="395"/>
        <end position="649"/>
    </location>
</feature>
<gene>
    <name evidence="2" type="ORF">EUX57_15210</name>
</gene>
<dbReference type="InterPro" id="IPR029016">
    <property type="entry name" value="GAF-like_dom_sf"/>
</dbReference>
<dbReference type="PROSITE" id="PS50883">
    <property type="entry name" value="EAL"/>
    <property type="match status" value="1"/>
</dbReference>
<dbReference type="PANTHER" id="PTHR33121:SF19">
    <property type="entry name" value="CYCLIC DI-GMP PHOSPHODIESTERASE PA2567"/>
    <property type="match status" value="1"/>
</dbReference>
<dbReference type="SMART" id="SM00267">
    <property type="entry name" value="GGDEF"/>
    <property type="match status" value="1"/>
</dbReference>
<dbReference type="Gene3D" id="3.30.450.40">
    <property type="match status" value="1"/>
</dbReference>
<dbReference type="InterPro" id="IPR003018">
    <property type="entry name" value="GAF"/>
</dbReference>
<dbReference type="InterPro" id="IPR001633">
    <property type="entry name" value="EAL_dom"/>
</dbReference>
<dbReference type="AlphaFoldDB" id="A0A4Q7CX11"/>
<dbReference type="SMART" id="SM00052">
    <property type="entry name" value="EAL"/>
    <property type="match status" value="1"/>
</dbReference>
<sequence length="651" mass="73236">MNLPRRQARSLLKFRMAPRESSRRWAGSRLKWLRSRRNRRSHCVCIGRRTIVLYLITFVESLMEHAEDLSTLEQRRLLRIRELCLLDDQRDGTFDQIVALCAEYFRAPIVLISIVDEHKQWFRAKVGVSINETPRSESFCAYTLYSHELLEVLDATLDLRFQDNPLVTGLPGIRYYAGAPLTTDDGLGLGALCVIDTVTRPMMGEQDASMLRHLAGLVMSRIIALRSENYVDPATGLYNRARLESDIGNAQNRAEVCSIVVIDVISPDFLNEIVKTLGYEFSLELMLAIKERLLGIVPSESRLYKISPTRFGLILPYPIAEAVSKAIINDYITPVLCHDIPLQMTVGVGLLKLEGAGKSPHECLRLAISAADDARDRMVGWGYYEDKLDAAQQRTFIILSSLATAIASDEQFRMVYQPRIDIGSGTCTSVEALLRWEHPLLGAIGPSEFIPLAEKTALMGQISLWVLRNTIDQAAQWQREGLNFKVSINVTVQDIESSVFISALVHRVRQADFDPRLLEVELTESARIGDFDSVLLHLNQLRALGIEIAIDDFGTGYSNWSHLQRLPASVVKLDRSLIENLVQQSRSQRLVRTIIKLAHSLGYRVVAEGVETLQTYELVSGWGCHEVQGYLIARPMEAAAIPGWLSHRAQE</sequence>
<evidence type="ECO:0000259" key="1">
    <source>
        <dbReference type="PROSITE" id="PS50883"/>
    </source>
</evidence>
<dbReference type="InterPro" id="IPR050706">
    <property type="entry name" value="Cyclic-di-GMP_PDE-like"/>
</dbReference>
<dbReference type="Proteomes" id="UP000293369">
    <property type="component" value="Unassembled WGS sequence"/>
</dbReference>
<dbReference type="InterPro" id="IPR035919">
    <property type="entry name" value="EAL_sf"/>
</dbReference>
<comment type="caution">
    <text evidence="2">The sequence shown here is derived from an EMBL/GenBank/DDBJ whole genome shotgun (WGS) entry which is preliminary data.</text>
</comment>
<dbReference type="GO" id="GO:0071111">
    <property type="term" value="F:cyclic-guanylate-specific phosphodiesterase activity"/>
    <property type="evidence" value="ECO:0007669"/>
    <property type="project" value="InterPro"/>
</dbReference>
<dbReference type="Gene3D" id="3.20.20.450">
    <property type="entry name" value="EAL domain"/>
    <property type="match status" value="1"/>
</dbReference>
<dbReference type="SUPFAM" id="SSF55781">
    <property type="entry name" value="GAF domain-like"/>
    <property type="match status" value="1"/>
</dbReference>
<dbReference type="SUPFAM" id="SSF141868">
    <property type="entry name" value="EAL domain-like"/>
    <property type="match status" value="1"/>
</dbReference>
<dbReference type="InterPro" id="IPR029787">
    <property type="entry name" value="Nucleotide_cyclase"/>
</dbReference>
<dbReference type="PANTHER" id="PTHR33121">
    <property type="entry name" value="CYCLIC DI-GMP PHOSPHODIESTERASE PDEF"/>
    <property type="match status" value="1"/>
</dbReference>
<dbReference type="InterPro" id="IPR000160">
    <property type="entry name" value="GGDEF_dom"/>
</dbReference>
<accession>A0A4Q7CX11</accession>
<organism evidence="2 3">
    <name type="scientific">Pseudomonas orientalis</name>
    <dbReference type="NCBI Taxonomy" id="76758"/>
    <lineage>
        <taxon>Bacteria</taxon>
        <taxon>Pseudomonadati</taxon>
        <taxon>Pseudomonadota</taxon>
        <taxon>Gammaproteobacteria</taxon>
        <taxon>Pseudomonadales</taxon>
        <taxon>Pseudomonadaceae</taxon>
        <taxon>Pseudomonas</taxon>
    </lineage>
</organism>
<dbReference type="Pfam" id="PF01590">
    <property type="entry name" value="GAF"/>
    <property type="match status" value="1"/>
</dbReference>
<name>A0A4Q7CX11_9PSED</name>